<dbReference type="Proteomes" id="UP001178461">
    <property type="component" value="Chromosome 2"/>
</dbReference>
<dbReference type="EMBL" id="OX395127">
    <property type="protein sequence ID" value="CAI5768612.1"/>
    <property type="molecule type" value="Genomic_DNA"/>
</dbReference>
<organism evidence="1 2">
    <name type="scientific">Podarcis lilfordi</name>
    <name type="common">Lilford's wall lizard</name>
    <dbReference type="NCBI Taxonomy" id="74358"/>
    <lineage>
        <taxon>Eukaryota</taxon>
        <taxon>Metazoa</taxon>
        <taxon>Chordata</taxon>
        <taxon>Craniata</taxon>
        <taxon>Vertebrata</taxon>
        <taxon>Euteleostomi</taxon>
        <taxon>Lepidosauria</taxon>
        <taxon>Squamata</taxon>
        <taxon>Bifurcata</taxon>
        <taxon>Unidentata</taxon>
        <taxon>Episquamata</taxon>
        <taxon>Laterata</taxon>
        <taxon>Lacertibaenia</taxon>
        <taxon>Lacertidae</taxon>
        <taxon>Podarcis</taxon>
    </lineage>
</organism>
<evidence type="ECO:0000313" key="1">
    <source>
        <dbReference type="EMBL" id="CAI5768612.1"/>
    </source>
</evidence>
<gene>
    <name evidence="1" type="ORF">PODLI_1B032932</name>
</gene>
<protein>
    <submittedName>
        <fullName evidence="1">Uncharacterized protein</fullName>
    </submittedName>
</protein>
<reference evidence="1" key="1">
    <citation type="submission" date="2022-12" db="EMBL/GenBank/DDBJ databases">
        <authorList>
            <person name="Alioto T."/>
            <person name="Alioto T."/>
            <person name="Gomez Garrido J."/>
        </authorList>
    </citation>
    <scope>NUCLEOTIDE SEQUENCE</scope>
</reference>
<evidence type="ECO:0000313" key="2">
    <source>
        <dbReference type="Proteomes" id="UP001178461"/>
    </source>
</evidence>
<keyword evidence="2" id="KW-1185">Reference proteome</keyword>
<name>A0AA35K0K7_9SAUR</name>
<accession>A0AA35K0K7</accession>
<dbReference type="AlphaFoldDB" id="A0AA35K0K7"/>
<proteinExistence type="predicted"/>
<sequence length="165" mass="19564">MVSPVKLEKMYKNEKKESWRCEIEGTLYRTWWDCKKVKAYWEMIYNELKKMLKITFLKKLEAFLLGILGQDIRKEKRTLFMYATTAARMLIAQNWKTGEIPSKEQWQEKLMNYEGRDSIRQGLLPPALPHSLLLNVYCIVLCTVACHCFIDYSLDIIVTVEWISV</sequence>